<dbReference type="Gene3D" id="3.30.70.330">
    <property type="match status" value="2"/>
</dbReference>
<evidence type="ECO:0000256" key="1">
    <source>
        <dbReference type="ARBA" id="ARBA00022884"/>
    </source>
</evidence>
<dbReference type="SMART" id="SM00360">
    <property type="entry name" value="RRM"/>
    <property type="match status" value="2"/>
</dbReference>
<dbReference type="AlphaFoldDB" id="A0A813LDH4"/>
<organism evidence="4 5">
    <name type="scientific">Polarella glacialis</name>
    <name type="common">Dinoflagellate</name>
    <dbReference type="NCBI Taxonomy" id="89957"/>
    <lineage>
        <taxon>Eukaryota</taxon>
        <taxon>Sar</taxon>
        <taxon>Alveolata</taxon>
        <taxon>Dinophyceae</taxon>
        <taxon>Suessiales</taxon>
        <taxon>Suessiaceae</taxon>
        <taxon>Polarella</taxon>
    </lineage>
</organism>
<sequence length="204" mass="22539">MTETNPLFRNLRKLLPRLTQLVACTGFARQCCVEILAKDHMRTAGEVVFADIFEEQNGRSKGVAVVEYKTPEDAQAAISKLNDTNLGERLIFVREDRESTRGKGGSKGSYKGSYKGEGKGYGKGGYGRGKGMGKGKGYGGSPLRVGPRDKGRLVYVGNLPYRVAWQYLKDVFKEHGDVIRVDIAQEMDGRSKGYASVLFQDEDE</sequence>
<evidence type="ECO:0000313" key="5">
    <source>
        <dbReference type="Proteomes" id="UP000626109"/>
    </source>
</evidence>
<dbReference type="GO" id="GO:0003729">
    <property type="term" value="F:mRNA binding"/>
    <property type="evidence" value="ECO:0007669"/>
    <property type="project" value="TreeGrafter"/>
</dbReference>
<dbReference type="GO" id="GO:0005737">
    <property type="term" value="C:cytoplasm"/>
    <property type="evidence" value="ECO:0007669"/>
    <property type="project" value="TreeGrafter"/>
</dbReference>
<gene>
    <name evidence="4" type="ORF">PGLA2088_LOCUS42159</name>
</gene>
<evidence type="ECO:0000259" key="3">
    <source>
        <dbReference type="PROSITE" id="PS50102"/>
    </source>
</evidence>
<evidence type="ECO:0000313" key="4">
    <source>
        <dbReference type="EMBL" id="CAE8721830.1"/>
    </source>
</evidence>
<dbReference type="GO" id="GO:0005634">
    <property type="term" value="C:nucleus"/>
    <property type="evidence" value="ECO:0007669"/>
    <property type="project" value="TreeGrafter"/>
</dbReference>
<dbReference type="InterPro" id="IPR050374">
    <property type="entry name" value="RRT5_SRSF_SR"/>
</dbReference>
<dbReference type="InterPro" id="IPR012677">
    <property type="entry name" value="Nucleotide-bd_a/b_plait_sf"/>
</dbReference>
<dbReference type="InterPro" id="IPR035979">
    <property type="entry name" value="RBD_domain_sf"/>
</dbReference>
<proteinExistence type="predicted"/>
<reference evidence="4" key="1">
    <citation type="submission" date="2021-02" db="EMBL/GenBank/DDBJ databases">
        <authorList>
            <person name="Dougan E. K."/>
            <person name="Rhodes N."/>
            <person name="Thang M."/>
            <person name="Chan C."/>
        </authorList>
    </citation>
    <scope>NUCLEOTIDE SEQUENCE</scope>
</reference>
<dbReference type="InterPro" id="IPR000504">
    <property type="entry name" value="RRM_dom"/>
</dbReference>
<name>A0A813LDH4_POLGL</name>
<feature type="domain" description="RRM" evidence="3">
    <location>
        <begin position="152"/>
        <end position="204"/>
    </location>
</feature>
<keyword evidence="1 2" id="KW-0694">RNA-binding</keyword>
<dbReference type="PROSITE" id="PS50102">
    <property type="entry name" value="RRM"/>
    <property type="match status" value="2"/>
</dbReference>
<dbReference type="Proteomes" id="UP000626109">
    <property type="component" value="Unassembled WGS sequence"/>
</dbReference>
<feature type="domain" description="RRM" evidence="3">
    <location>
        <begin position="38"/>
        <end position="98"/>
    </location>
</feature>
<accession>A0A813LDH4</accession>
<dbReference type="Pfam" id="PF00076">
    <property type="entry name" value="RRM_1"/>
    <property type="match status" value="2"/>
</dbReference>
<dbReference type="EMBL" id="CAJNNW010034162">
    <property type="protein sequence ID" value="CAE8721830.1"/>
    <property type="molecule type" value="Genomic_DNA"/>
</dbReference>
<comment type="caution">
    <text evidence="4">The sequence shown here is derived from an EMBL/GenBank/DDBJ whole genome shotgun (WGS) entry which is preliminary data.</text>
</comment>
<dbReference type="PANTHER" id="PTHR23003">
    <property type="entry name" value="RNA RECOGNITION MOTIF RRM DOMAIN CONTAINING PROTEIN"/>
    <property type="match status" value="1"/>
</dbReference>
<evidence type="ECO:0000256" key="2">
    <source>
        <dbReference type="PROSITE-ProRule" id="PRU00176"/>
    </source>
</evidence>
<dbReference type="SUPFAM" id="SSF54928">
    <property type="entry name" value="RNA-binding domain, RBD"/>
    <property type="match status" value="1"/>
</dbReference>
<protein>
    <recommendedName>
        <fullName evidence="3">RRM domain-containing protein</fullName>
    </recommendedName>
</protein>
<feature type="non-terminal residue" evidence="4">
    <location>
        <position position="204"/>
    </location>
</feature>